<evidence type="ECO:0000313" key="3">
    <source>
        <dbReference type="Proteomes" id="UP000009026"/>
    </source>
</evidence>
<keyword evidence="3" id="KW-1185">Reference proteome</keyword>
<organism evidence="2 3">
    <name type="scientific">Pseudomyxococcus hansupus</name>
    <dbReference type="NCBI Taxonomy" id="1297742"/>
    <lineage>
        <taxon>Bacteria</taxon>
        <taxon>Pseudomonadati</taxon>
        <taxon>Myxococcota</taxon>
        <taxon>Myxococcia</taxon>
        <taxon>Myxococcales</taxon>
        <taxon>Cystobacterineae</taxon>
        <taxon>Myxococcaceae</taxon>
        <taxon>Pseudomyxococcus</taxon>
    </lineage>
</organism>
<dbReference type="STRING" id="1297742.A176_004206"/>
<dbReference type="KEGG" id="mym:A176_004206"/>
<name>A0A0H4WWV5_9BACT</name>
<feature type="region of interest" description="Disordered" evidence="1">
    <location>
        <begin position="40"/>
        <end position="67"/>
    </location>
</feature>
<evidence type="ECO:0000256" key="1">
    <source>
        <dbReference type="SAM" id="MobiDB-lite"/>
    </source>
</evidence>
<gene>
    <name evidence="2" type="ORF">A176_004206</name>
</gene>
<dbReference type="EMBL" id="CP012109">
    <property type="protein sequence ID" value="AKQ67294.1"/>
    <property type="molecule type" value="Genomic_DNA"/>
</dbReference>
<evidence type="ECO:0000313" key="2">
    <source>
        <dbReference type="EMBL" id="AKQ67294.1"/>
    </source>
</evidence>
<protein>
    <submittedName>
        <fullName evidence="2">Uncharacterized protein</fullName>
    </submittedName>
</protein>
<accession>A0A0H4WWV5</accession>
<dbReference type="Proteomes" id="UP000009026">
    <property type="component" value="Chromosome"/>
</dbReference>
<dbReference type="AlphaFoldDB" id="A0A0H4WWV5"/>
<sequence>MAQTASGVAGQIGAQHGGSLLSRRAVGIGAHGVLPGENMRRLLGDGCPSRSATSRGRRAVNRPRARA</sequence>
<proteinExistence type="predicted"/>
<feature type="compositionally biased region" description="Basic residues" evidence="1">
    <location>
        <begin position="55"/>
        <end position="67"/>
    </location>
</feature>
<reference evidence="2 3" key="1">
    <citation type="journal article" date="2016" name="PLoS ONE">
        <title>Complete Genome Sequence and Comparative Genomics of a Novel Myxobacterium Myxococcus hansupus.</title>
        <authorList>
            <person name="Sharma G."/>
            <person name="Narwani T."/>
            <person name="Subramanian S."/>
        </authorList>
    </citation>
    <scope>NUCLEOTIDE SEQUENCE [LARGE SCALE GENOMIC DNA]</scope>
    <source>
        <strain evidence="3">mixupus</strain>
    </source>
</reference>